<gene>
    <name evidence="2" type="ORF">Q8A70_02460</name>
</gene>
<evidence type="ECO:0000313" key="3">
    <source>
        <dbReference type="Proteomes" id="UP001230156"/>
    </source>
</evidence>
<proteinExistence type="predicted"/>
<feature type="signal peptide" evidence="1">
    <location>
        <begin position="1"/>
        <end position="25"/>
    </location>
</feature>
<dbReference type="RefSeq" id="WP_379953896.1">
    <property type="nucleotide sequence ID" value="NZ_JAUYVI010000001.1"/>
</dbReference>
<evidence type="ECO:0000313" key="2">
    <source>
        <dbReference type="EMBL" id="MDQ7246506.1"/>
    </source>
</evidence>
<keyword evidence="3" id="KW-1185">Reference proteome</keyword>
<dbReference type="Proteomes" id="UP001230156">
    <property type="component" value="Unassembled WGS sequence"/>
</dbReference>
<dbReference type="EMBL" id="JAUYVI010000001">
    <property type="protein sequence ID" value="MDQ7246506.1"/>
    <property type="molecule type" value="Genomic_DNA"/>
</dbReference>
<keyword evidence="1" id="KW-0732">Signal</keyword>
<organism evidence="2 3">
    <name type="scientific">Dongia sedimenti</name>
    <dbReference type="NCBI Taxonomy" id="3064282"/>
    <lineage>
        <taxon>Bacteria</taxon>
        <taxon>Pseudomonadati</taxon>
        <taxon>Pseudomonadota</taxon>
        <taxon>Alphaproteobacteria</taxon>
        <taxon>Rhodospirillales</taxon>
        <taxon>Dongiaceae</taxon>
        <taxon>Dongia</taxon>
    </lineage>
</organism>
<name>A0ABU0YHI3_9PROT</name>
<reference evidence="3" key="1">
    <citation type="submission" date="2023-08" db="EMBL/GenBank/DDBJ databases">
        <title>Rhodospirillaceae gen. nov., a novel taxon isolated from the Yangtze River Yuezi River estuary sludge.</title>
        <authorList>
            <person name="Ruan L."/>
        </authorList>
    </citation>
    <scope>NUCLEOTIDE SEQUENCE [LARGE SCALE GENOMIC DNA]</scope>
    <source>
        <strain evidence="3">R-7</strain>
    </source>
</reference>
<evidence type="ECO:0000256" key="1">
    <source>
        <dbReference type="SAM" id="SignalP"/>
    </source>
</evidence>
<protein>
    <recommendedName>
        <fullName evidence="4">Secreted protein</fullName>
    </recommendedName>
</protein>
<evidence type="ECO:0008006" key="4">
    <source>
        <dbReference type="Google" id="ProtNLM"/>
    </source>
</evidence>
<accession>A0ABU0YHI3</accession>
<comment type="caution">
    <text evidence="2">The sequence shown here is derived from an EMBL/GenBank/DDBJ whole genome shotgun (WGS) entry which is preliminary data.</text>
</comment>
<feature type="chain" id="PRO_5045215363" description="Secreted protein" evidence="1">
    <location>
        <begin position="26"/>
        <end position="203"/>
    </location>
</feature>
<sequence>MENSILRALTISALILAALLRPATAQNQSGPFSDAFLSDPAMQMQFTALWNSAFDLCKAEGEGRVEDCLIKRSTEAAQHGRLMGAYCAPVSSDIARHDCVVMGSVAADLVVKFGLDSVDNFIESHGSDGFDAIDAAGTMLWSYLDHKCSTSAKPDDCQRDEVTTRLQPPFSKGCKTLDGVHRQVDCLLARWIAAQVAEIAARL</sequence>